<keyword evidence="10 13" id="KW-0472">Membrane</keyword>
<evidence type="ECO:0000256" key="11">
    <source>
        <dbReference type="ARBA" id="ARBA00030078"/>
    </source>
</evidence>
<accession>A0A3P6SXL3</accession>
<dbReference type="GO" id="GO:0008250">
    <property type="term" value="C:oligosaccharyltransferase complex"/>
    <property type="evidence" value="ECO:0007669"/>
    <property type="project" value="InterPro"/>
</dbReference>
<proteinExistence type="inferred from homology"/>
<evidence type="ECO:0000259" key="15">
    <source>
        <dbReference type="Pfam" id="PF25147"/>
    </source>
</evidence>
<evidence type="ECO:0000256" key="8">
    <source>
        <dbReference type="ARBA" id="ARBA00022824"/>
    </source>
</evidence>
<dbReference type="InterPro" id="IPR056790">
    <property type="entry name" value="Ribophorin_II_C"/>
</dbReference>
<dbReference type="EMBL" id="UYRR01033832">
    <property type="protein sequence ID" value="VDK59714.1"/>
    <property type="molecule type" value="Genomic_DNA"/>
</dbReference>
<dbReference type="OrthoDB" id="432292at2759"/>
<gene>
    <name evidence="16" type="ORF">ASIM_LOCUS17184</name>
</gene>
<evidence type="ECO:0000256" key="6">
    <source>
        <dbReference type="ARBA" id="ARBA00022692"/>
    </source>
</evidence>
<feature type="transmembrane region" description="Helical" evidence="13">
    <location>
        <begin position="201"/>
        <end position="218"/>
    </location>
</feature>
<dbReference type="UniPathway" id="UPA00378"/>
<dbReference type="InterPro" id="IPR055374">
    <property type="entry name" value="Ribophorin_II_3rd"/>
</dbReference>
<sequence length="254" mass="28781">MAIKVLSKVRIEDVTIAIYDRDLSKPSDVQKVKESAKLGRDLDADAHNKMEIKFVVKEAKSGNAVTVHQAFVAFVHSVTKQEIIFVATPDRSNAYTFDVNFEKSAKDFDGVSGKYAVRLIIGDAAIANAFDWNLVDVNLKLPVVPPPKVKNSEKINYEKLPEIKHMFREPEKRPSQILSDAFTVLCVLPILVLLILGKFRFMRLPSIFGLYFVFWLRLNMFETLKYLSAIGAFTFLAGNRLLRAVAQKRKEKSE</sequence>
<feature type="domain" description="Ribophorin II C-terminal" evidence="15">
    <location>
        <begin position="167"/>
        <end position="196"/>
    </location>
</feature>
<evidence type="ECO:0000313" key="16">
    <source>
        <dbReference type="EMBL" id="VDK59714.1"/>
    </source>
</evidence>
<evidence type="ECO:0000256" key="9">
    <source>
        <dbReference type="ARBA" id="ARBA00022989"/>
    </source>
</evidence>
<dbReference type="InterPro" id="IPR008814">
    <property type="entry name" value="Swp1"/>
</dbReference>
<evidence type="ECO:0000256" key="7">
    <source>
        <dbReference type="ARBA" id="ARBA00022729"/>
    </source>
</evidence>
<comment type="pathway">
    <text evidence="3">Protein modification; protein glycosylation.</text>
</comment>
<dbReference type="Proteomes" id="UP000267096">
    <property type="component" value="Unassembled WGS sequence"/>
</dbReference>
<keyword evidence="6 13" id="KW-0812">Transmembrane</keyword>
<feature type="domain" description="Ribophorin II C-terminal" evidence="15">
    <location>
        <begin position="201"/>
        <end position="249"/>
    </location>
</feature>
<feature type="transmembrane region" description="Helical" evidence="13">
    <location>
        <begin position="177"/>
        <end position="196"/>
    </location>
</feature>
<keyword evidence="17" id="KW-1185">Reference proteome</keyword>
<evidence type="ECO:0000256" key="2">
    <source>
        <dbReference type="ARBA" id="ARBA00004477"/>
    </source>
</evidence>
<dbReference type="GO" id="GO:0006487">
    <property type="term" value="P:protein N-linked glycosylation"/>
    <property type="evidence" value="ECO:0007669"/>
    <property type="project" value="TreeGrafter"/>
</dbReference>
<comment type="subcellular location">
    <subcellularLocation>
        <location evidence="2">Endoplasmic reticulum membrane</location>
        <topology evidence="2">Multi-pass membrane protein</topology>
    </subcellularLocation>
</comment>
<evidence type="ECO:0000256" key="10">
    <source>
        <dbReference type="ARBA" id="ARBA00023136"/>
    </source>
</evidence>
<dbReference type="PANTHER" id="PTHR12640">
    <property type="entry name" value="RIBOPHORIN II"/>
    <property type="match status" value="1"/>
</dbReference>
<evidence type="ECO:0000256" key="3">
    <source>
        <dbReference type="ARBA" id="ARBA00004922"/>
    </source>
</evidence>
<evidence type="ECO:0000259" key="14">
    <source>
        <dbReference type="Pfam" id="PF23860"/>
    </source>
</evidence>
<evidence type="ECO:0000313" key="17">
    <source>
        <dbReference type="Proteomes" id="UP000267096"/>
    </source>
</evidence>
<name>A0A3P6SXL3_ANISI</name>
<dbReference type="Pfam" id="PF25147">
    <property type="entry name" value="Ribophorin_II_C"/>
    <property type="match status" value="2"/>
</dbReference>
<organism evidence="16 17">
    <name type="scientific">Anisakis simplex</name>
    <name type="common">Herring worm</name>
    <dbReference type="NCBI Taxonomy" id="6269"/>
    <lineage>
        <taxon>Eukaryota</taxon>
        <taxon>Metazoa</taxon>
        <taxon>Ecdysozoa</taxon>
        <taxon>Nematoda</taxon>
        <taxon>Chromadorea</taxon>
        <taxon>Rhabditida</taxon>
        <taxon>Spirurina</taxon>
        <taxon>Ascaridomorpha</taxon>
        <taxon>Ascaridoidea</taxon>
        <taxon>Anisakidae</taxon>
        <taxon>Anisakis</taxon>
        <taxon>Anisakis simplex complex</taxon>
    </lineage>
</organism>
<keyword evidence="9 13" id="KW-1133">Transmembrane helix</keyword>
<evidence type="ECO:0000256" key="12">
    <source>
        <dbReference type="ARBA" id="ARBA00032139"/>
    </source>
</evidence>
<evidence type="ECO:0000256" key="1">
    <source>
        <dbReference type="ARBA" id="ARBA00002791"/>
    </source>
</evidence>
<dbReference type="AlphaFoldDB" id="A0A3P6SXL3"/>
<comment type="similarity">
    <text evidence="4">Belongs to the SWP1 family.</text>
</comment>
<dbReference type="Pfam" id="PF23860">
    <property type="entry name" value="Ribophorin_II_3rd"/>
    <property type="match status" value="1"/>
</dbReference>
<protein>
    <recommendedName>
        <fullName evidence="5">Dolichyl-diphosphooligosaccharide--protein glycosyltransferase subunit 2</fullName>
    </recommendedName>
    <alternativeName>
        <fullName evidence="12">Ribophorin II</fullName>
    </alternativeName>
    <alternativeName>
        <fullName evidence="11">Ribophorin-2</fullName>
    </alternativeName>
</protein>
<keyword evidence="7" id="KW-0732">Signal</keyword>
<feature type="transmembrane region" description="Helical" evidence="13">
    <location>
        <begin position="224"/>
        <end position="242"/>
    </location>
</feature>
<evidence type="ECO:0000256" key="13">
    <source>
        <dbReference type="SAM" id="Phobius"/>
    </source>
</evidence>
<dbReference type="PANTHER" id="PTHR12640:SF0">
    <property type="entry name" value="DOLICHYL-DIPHOSPHOOLIGOSACCHARIDE--PROTEIN GLYCOSYLTRANSFERASE SUBUNIT 2"/>
    <property type="match status" value="1"/>
</dbReference>
<reference evidence="16 17" key="1">
    <citation type="submission" date="2018-11" db="EMBL/GenBank/DDBJ databases">
        <authorList>
            <consortium name="Pathogen Informatics"/>
        </authorList>
    </citation>
    <scope>NUCLEOTIDE SEQUENCE [LARGE SCALE GENOMIC DNA]</scope>
</reference>
<keyword evidence="8" id="KW-0256">Endoplasmic reticulum</keyword>
<evidence type="ECO:0000256" key="4">
    <source>
        <dbReference type="ARBA" id="ARBA00009038"/>
    </source>
</evidence>
<feature type="domain" description="Ribophorin II third" evidence="14">
    <location>
        <begin position="12"/>
        <end position="139"/>
    </location>
</feature>
<comment type="function">
    <text evidence="1">Subunit of the oligosaccharyl transferase (OST) complex that catalyzes the initial transfer of a defined glycan (Glc(3)Man(9)GlcNAc(2) in eukaryotes) from the lipid carrier dolichol-pyrophosphate to an asparagine residue within an Asn-X-Ser/Thr consensus motif in nascent polypeptide chains, the first step in protein N-glycosylation. N-glycosylation occurs cotranslationally and the complex associates with the Sec61 complex at the channel-forming translocon complex that mediates protein translocation across the endoplasmic reticulum (ER). All subunits are required for a maximal enzyme activity.</text>
</comment>
<evidence type="ECO:0000256" key="5">
    <source>
        <dbReference type="ARBA" id="ARBA00017612"/>
    </source>
</evidence>